<sequence length="167" mass="17956">MTTLIIICAIAVTALFLAKIKPYVVTTGSMVPAIPVHSVCFVNENATLESIAVGDVISFRMGESALVTHRVTAINDGRYTTKGDANNTEDTSPVTAENYIGKTVFVIPKIGTAAVFLHRRTGRVLAAVVIVLLMVTSFIPTKKDEKTGKEIKSGTFKAEKNSTDREP</sequence>
<dbReference type="InterPro" id="IPR001733">
    <property type="entry name" value="Peptidase_S26B"/>
</dbReference>
<evidence type="ECO:0000256" key="4">
    <source>
        <dbReference type="ARBA" id="ARBA00023136"/>
    </source>
</evidence>
<evidence type="ECO:0000259" key="7">
    <source>
        <dbReference type="Pfam" id="PF10502"/>
    </source>
</evidence>
<evidence type="ECO:0000256" key="1">
    <source>
        <dbReference type="ARBA" id="ARBA00004370"/>
    </source>
</evidence>
<dbReference type="EMBL" id="ADKM02000091">
    <property type="protein sequence ID" value="EGC02584.1"/>
    <property type="molecule type" value="Genomic_DNA"/>
</dbReference>
<evidence type="ECO:0000313" key="8">
    <source>
        <dbReference type="EMBL" id="EGC02584.1"/>
    </source>
</evidence>
<dbReference type="GO" id="GO:0009003">
    <property type="term" value="F:signal peptidase activity"/>
    <property type="evidence" value="ECO:0007669"/>
    <property type="project" value="UniProtKB-EC"/>
</dbReference>
<evidence type="ECO:0000313" key="9">
    <source>
        <dbReference type="Proteomes" id="UP000004259"/>
    </source>
</evidence>
<reference evidence="8 9" key="1">
    <citation type="submission" date="2011-02" db="EMBL/GenBank/DDBJ databases">
        <authorList>
            <person name="Nelson K.E."/>
            <person name="Sutton G."/>
            <person name="Torralba M."/>
            <person name="Durkin S."/>
            <person name="Harkins D."/>
            <person name="Montgomery R."/>
            <person name="Ziemer C."/>
            <person name="Klaassens E."/>
            <person name="Ocuiv P."/>
            <person name="Morrison M."/>
        </authorList>
    </citation>
    <scope>NUCLEOTIDE SEQUENCE [LARGE SCALE GENOMIC DNA]</scope>
    <source>
        <strain evidence="8 9">8</strain>
    </source>
</reference>
<dbReference type="SUPFAM" id="SSF51306">
    <property type="entry name" value="LexA/Signal peptidase"/>
    <property type="match status" value="1"/>
</dbReference>
<comment type="subcellular location">
    <subcellularLocation>
        <location evidence="1">Membrane</location>
    </subcellularLocation>
</comment>
<dbReference type="Pfam" id="PF10502">
    <property type="entry name" value="Peptidase_S26"/>
    <property type="match status" value="1"/>
</dbReference>
<proteinExistence type="predicted"/>
<keyword evidence="4 6" id="KW-0472">Membrane</keyword>
<dbReference type="STRING" id="246199.CUS_7223"/>
<gene>
    <name evidence="8" type="ORF">CUS_7223</name>
</gene>
<dbReference type="InterPro" id="IPR036286">
    <property type="entry name" value="LexA/Signal_pep-like_sf"/>
</dbReference>
<dbReference type="eggNOG" id="COG0681">
    <property type="taxonomic scope" value="Bacteria"/>
</dbReference>
<protein>
    <recommendedName>
        <fullName evidence="5">Signal peptidase I</fullName>
        <ecNumber evidence="5">3.4.21.89</ecNumber>
    </recommendedName>
</protein>
<name>E9SDM4_RUMAL</name>
<dbReference type="NCBIfam" id="TIGR02228">
    <property type="entry name" value="sigpep_I_arch"/>
    <property type="match status" value="1"/>
</dbReference>
<dbReference type="GO" id="GO:0006465">
    <property type="term" value="P:signal peptide processing"/>
    <property type="evidence" value="ECO:0007669"/>
    <property type="project" value="UniProtKB-UniRule"/>
</dbReference>
<dbReference type="InterPro" id="IPR019533">
    <property type="entry name" value="Peptidase_S26"/>
</dbReference>
<dbReference type="PANTHER" id="PTHR10806:SF6">
    <property type="entry name" value="SIGNAL PEPTIDASE COMPLEX CATALYTIC SUBUNIT SEC11"/>
    <property type="match status" value="1"/>
</dbReference>
<evidence type="ECO:0000256" key="5">
    <source>
        <dbReference type="NCBIfam" id="TIGR02228"/>
    </source>
</evidence>
<dbReference type="CDD" id="cd06530">
    <property type="entry name" value="S26_SPase_I"/>
    <property type="match status" value="1"/>
</dbReference>
<evidence type="ECO:0000256" key="6">
    <source>
        <dbReference type="SAM" id="Phobius"/>
    </source>
</evidence>
<comment type="caution">
    <text evidence="8">The sequence shown here is derived from an EMBL/GenBank/DDBJ whole genome shotgun (WGS) entry which is preliminary data.</text>
</comment>
<dbReference type="GO" id="GO:0004252">
    <property type="term" value="F:serine-type endopeptidase activity"/>
    <property type="evidence" value="ECO:0007669"/>
    <property type="project" value="UniProtKB-UniRule"/>
</dbReference>
<keyword evidence="2 6" id="KW-0812">Transmembrane</keyword>
<keyword evidence="8" id="KW-0378">Hydrolase</keyword>
<accession>E9SDM4</accession>
<dbReference type="PANTHER" id="PTHR10806">
    <property type="entry name" value="SIGNAL PEPTIDASE COMPLEX CATALYTIC SUBUNIT SEC11"/>
    <property type="match status" value="1"/>
</dbReference>
<dbReference type="Proteomes" id="UP000004259">
    <property type="component" value="Unassembled WGS sequence"/>
</dbReference>
<feature type="domain" description="Peptidase S26" evidence="7">
    <location>
        <begin position="4"/>
        <end position="65"/>
    </location>
</feature>
<keyword evidence="9" id="KW-1185">Reference proteome</keyword>
<keyword evidence="3 6" id="KW-1133">Transmembrane helix</keyword>
<dbReference type="RefSeq" id="WP_002850495.1">
    <property type="nucleotide sequence ID" value="NZ_JAJFOM010000001.1"/>
</dbReference>
<dbReference type="AlphaFoldDB" id="E9SDM4"/>
<organism evidence="8 9">
    <name type="scientific">Ruminococcus albus 8</name>
    <dbReference type="NCBI Taxonomy" id="246199"/>
    <lineage>
        <taxon>Bacteria</taxon>
        <taxon>Bacillati</taxon>
        <taxon>Bacillota</taxon>
        <taxon>Clostridia</taxon>
        <taxon>Eubacteriales</taxon>
        <taxon>Oscillospiraceae</taxon>
        <taxon>Ruminococcus</taxon>
    </lineage>
</organism>
<feature type="transmembrane region" description="Helical" evidence="6">
    <location>
        <begin position="124"/>
        <end position="141"/>
    </location>
</feature>
<evidence type="ECO:0000256" key="2">
    <source>
        <dbReference type="ARBA" id="ARBA00022692"/>
    </source>
</evidence>
<dbReference type="GO" id="GO:0016020">
    <property type="term" value="C:membrane"/>
    <property type="evidence" value="ECO:0007669"/>
    <property type="project" value="UniProtKB-SubCell"/>
</dbReference>
<dbReference type="Gene3D" id="2.10.109.10">
    <property type="entry name" value="Umud Fragment, subunit A"/>
    <property type="match status" value="1"/>
</dbReference>
<evidence type="ECO:0000256" key="3">
    <source>
        <dbReference type="ARBA" id="ARBA00022989"/>
    </source>
</evidence>
<dbReference type="EC" id="3.4.21.89" evidence="5"/>